<dbReference type="Pfam" id="PF01344">
    <property type="entry name" value="Kelch_1"/>
    <property type="match status" value="4"/>
</dbReference>
<accession>A0A0B1SWA0</accession>
<dbReference type="SMART" id="SM00875">
    <property type="entry name" value="BACK"/>
    <property type="match status" value="1"/>
</dbReference>
<dbReference type="Pfam" id="PF00651">
    <property type="entry name" value="BTB"/>
    <property type="match status" value="1"/>
</dbReference>
<feature type="domain" description="BTB" evidence="5">
    <location>
        <begin position="135"/>
        <end position="225"/>
    </location>
</feature>
<dbReference type="PROSITE" id="PS50097">
    <property type="entry name" value="BTB"/>
    <property type="match status" value="2"/>
</dbReference>
<keyword evidence="7" id="KW-1185">Reference proteome</keyword>
<evidence type="ECO:0000259" key="5">
    <source>
        <dbReference type="PROSITE" id="PS50097"/>
    </source>
</evidence>
<keyword evidence="2" id="KW-0880">Kelch repeat</keyword>
<comment type="pathway">
    <text evidence="1">Protein modification; protein ubiquitination.</text>
</comment>
<proteinExistence type="predicted"/>
<dbReference type="InterPro" id="IPR006652">
    <property type="entry name" value="Kelch_1"/>
</dbReference>
<dbReference type="SUPFAM" id="SSF54695">
    <property type="entry name" value="POZ domain"/>
    <property type="match status" value="2"/>
</dbReference>
<keyword evidence="3" id="KW-0677">Repeat</keyword>
<organism evidence="6 7">
    <name type="scientific">Oesophagostomum dentatum</name>
    <name type="common">Nodular worm</name>
    <dbReference type="NCBI Taxonomy" id="61180"/>
    <lineage>
        <taxon>Eukaryota</taxon>
        <taxon>Metazoa</taxon>
        <taxon>Ecdysozoa</taxon>
        <taxon>Nematoda</taxon>
        <taxon>Chromadorea</taxon>
        <taxon>Rhabditida</taxon>
        <taxon>Rhabditina</taxon>
        <taxon>Rhabditomorpha</taxon>
        <taxon>Strongyloidea</taxon>
        <taxon>Strongylidae</taxon>
        <taxon>Oesophagostomum</taxon>
    </lineage>
</organism>
<dbReference type="SMART" id="SM00612">
    <property type="entry name" value="Kelch"/>
    <property type="match status" value="6"/>
</dbReference>
<dbReference type="InterPro" id="IPR011705">
    <property type="entry name" value="BACK"/>
</dbReference>
<evidence type="ECO:0000256" key="4">
    <source>
        <dbReference type="ARBA" id="ARBA00022786"/>
    </source>
</evidence>
<dbReference type="InterPro" id="IPR011333">
    <property type="entry name" value="SKP1/BTB/POZ_sf"/>
</dbReference>
<dbReference type="EMBL" id="KN556980">
    <property type="protein sequence ID" value="KHJ87802.1"/>
    <property type="molecule type" value="Genomic_DNA"/>
</dbReference>
<keyword evidence="4" id="KW-0833">Ubl conjugation pathway</keyword>
<dbReference type="SUPFAM" id="SSF117281">
    <property type="entry name" value="Kelch motif"/>
    <property type="match status" value="1"/>
</dbReference>
<dbReference type="Gene3D" id="2.120.10.80">
    <property type="entry name" value="Kelch-type beta propeller"/>
    <property type="match status" value="1"/>
</dbReference>
<name>A0A0B1SWA0_OESDE</name>
<dbReference type="SMART" id="SM00225">
    <property type="entry name" value="BTB"/>
    <property type="match status" value="2"/>
</dbReference>
<dbReference type="PANTHER" id="PTHR24412:SF475">
    <property type="entry name" value="KELCH-LIKE PROTEIN 17"/>
    <property type="match status" value="1"/>
</dbReference>
<dbReference type="PIRSF" id="PIRSF037037">
    <property type="entry name" value="Kelch-like_protein_gigaxonin"/>
    <property type="match status" value="1"/>
</dbReference>
<evidence type="ECO:0000256" key="3">
    <source>
        <dbReference type="ARBA" id="ARBA00022737"/>
    </source>
</evidence>
<dbReference type="InterPro" id="IPR017096">
    <property type="entry name" value="BTB-kelch_protein"/>
</dbReference>
<dbReference type="PANTHER" id="PTHR24412">
    <property type="entry name" value="KELCH PROTEIN"/>
    <property type="match status" value="1"/>
</dbReference>
<gene>
    <name evidence="6" type="ORF">OESDEN_12415</name>
</gene>
<reference evidence="6 7" key="1">
    <citation type="submission" date="2014-03" db="EMBL/GenBank/DDBJ databases">
        <title>Draft genome of the hookworm Oesophagostomum dentatum.</title>
        <authorList>
            <person name="Mitreva M."/>
        </authorList>
    </citation>
    <scope>NUCLEOTIDE SEQUENCE [LARGE SCALE GENOMIC DNA]</scope>
    <source>
        <strain evidence="6 7">OD-Hann</strain>
    </source>
</reference>
<dbReference type="Proteomes" id="UP000053660">
    <property type="component" value="Unassembled WGS sequence"/>
</dbReference>
<feature type="domain" description="BTB" evidence="5">
    <location>
        <begin position="1"/>
        <end position="67"/>
    </location>
</feature>
<evidence type="ECO:0000256" key="1">
    <source>
        <dbReference type="ARBA" id="ARBA00004906"/>
    </source>
</evidence>
<dbReference type="Gene3D" id="1.25.40.420">
    <property type="match status" value="2"/>
</dbReference>
<dbReference type="InterPro" id="IPR000210">
    <property type="entry name" value="BTB/POZ_dom"/>
</dbReference>
<dbReference type="Gene3D" id="3.30.710.10">
    <property type="entry name" value="Potassium Channel Kv1.1, Chain A"/>
    <property type="match status" value="1"/>
</dbReference>
<dbReference type="AlphaFoldDB" id="A0A0B1SWA0"/>
<sequence>MVCGNPIVHHVGALVLRNVIELFTTLAMFTSNMMEANKDRITIKDIDGPTLALLVEYMYSGRLDIDENNVQCLLSTATILQLACVRDACSRFLLEQLDASNCLGIASFAQTHNCTQLAHAAQMFTHQHFRCDELCDVVLEACGPGDAGGAESESAPPTVIAAHKVVLAAACPYFRLLIESEELMSMDEESFIQLISDDRLTTEGEEAVFEAVINWVKHDPSRKPSLPNVLAAVRLPLISQEFLLDRAYQEPLIHESPACIAMLCSVYHHMLKKEVTPGIAAWLRPRQPVPLSQLLMVVGGQAPKAISNVDTFDPDSQRWSSLAALQQRRCRCGVVMAGDLVYAIGGFNGSARIRSVEIYDPRRDLWLTGPPMEARRSTLGVAVLEGTIVAVGGFDGSTGLCSAEMLDPRQGQWMALPSMTTRRSSVGVGALNGLVYAVGGYDGQSRQCLSSVELYDSRANRWRIGDPLLEVRSGAGVGIYRDRVIAAGGHDGPLVRASVEILGDDGWMHLPEMSVCRRNAGIVVANGIVFALGGDDGASNLSSVECLDLESPDQFWSTLQTEMPQARSYCGVTLLPKS</sequence>
<evidence type="ECO:0000313" key="7">
    <source>
        <dbReference type="Proteomes" id="UP000053660"/>
    </source>
</evidence>
<evidence type="ECO:0000256" key="2">
    <source>
        <dbReference type="ARBA" id="ARBA00022441"/>
    </source>
</evidence>
<dbReference type="Pfam" id="PF07707">
    <property type="entry name" value="BACK"/>
    <property type="match status" value="1"/>
</dbReference>
<dbReference type="OrthoDB" id="5858279at2759"/>
<protein>
    <submittedName>
        <fullName evidence="6">Kelch repeat protein</fullName>
    </submittedName>
</protein>
<evidence type="ECO:0000313" key="6">
    <source>
        <dbReference type="EMBL" id="KHJ87802.1"/>
    </source>
</evidence>
<dbReference type="InterPro" id="IPR015915">
    <property type="entry name" value="Kelch-typ_b-propeller"/>
</dbReference>